<feature type="transmembrane region" description="Helical" evidence="1">
    <location>
        <begin position="225"/>
        <end position="244"/>
    </location>
</feature>
<feature type="domain" description="DUF6545" evidence="2">
    <location>
        <begin position="258"/>
        <end position="378"/>
    </location>
</feature>
<dbReference type="Pfam" id="PF20182">
    <property type="entry name" value="DUF6545"/>
    <property type="match status" value="1"/>
</dbReference>
<dbReference type="RefSeq" id="WP_220657366.1">
    <property type="nucleotide sequence ID" value="NZ_JAUTIX010000007.1"/>
</dbReference>
<name>A0AA90NC68_9ACTN</name>
<feature type="transmembrane region" description="Helical" evidence="1">
    <location>
        <begin position="12"/>
        <end position="33"/>
    </location>
</feature>
<dbReference type="InterPro" id="IPR050039">
    <property type="entry name" value="MAB_1171c-like"/>
</dbReference>
<keyword evidence="1" id="KW-0472">Membrane</keyword>
<evidence type="ECO:0000259" key="2">
    <source>
        <dbReference type="Pfam" id="PF20182"/>
    </source>
</evidence>
<feature type="transmembrane region" description="Helical" evidence="1">
    <location>
        <begin position="149"/>
        <end position="173"/>
    </location>
</feature>
<comment type="caution">
    <text evidence="3">The sequence shown here is derived from an EMBL/GenBank/DDBJ whole genome shotgun (WGS) entry which is preliminary data.</text>
</comment>
<dbReference type="AlphaFoldDB" id="A0AA90NC68"/>
<sequence length="386" mass="41210">MPPPPTVVALNNALFTGAALACALAALLIAATCFTPGRAAQVRRWLALSFALKALGFASAAPWIVRRVNAVLADSASLLITYSISPLWCASMILVARTWRHGSVSRAFGFTLGGAAIACTVTMIVLWWLTPRTDLVGSVSAKLAEQPTGAALVFTYAGSLAIGLIILLGACRFHTDRLGDGLTPTLRTALAIISAGVVLDLVFAANQAAKAMSSAHGTPPVALEYLTAPTAILAALLLAVGFAYPEARHRWLDATRSARARRTCRALTPLWTDLNTTRGAIPSPWFAAAHAEIRVYRMMVDIHDGLLHLAPLLPGVEERSHPQSSAEFAREIRGAVLQMHKSDTGIEGECGFGGITRRPDLSLDQQISWVSSVAREYRALTDRKQT</sequence>
<dbReference type="Proteomes" id="UP001178281">
    <property type="component" value="Unassembled WGS sequence"/>
</dbReference>
<dbReference type="InterPro" id="IPR046675">
    <property type="entry name" value="DUF6545"/>
</dbReference>
<proteinExistence type="predicted"/>
<evidence type="ECO:0000313" key="3">
    <source>
        <dbReference type="EMBL" id="MDP0399827.1"/>
    </source>
</evidence>
<keyword evidence="1" id="KW-0812">Transmembrane</keyword>
<evidence type="ECO:0000313" key="4">
    <source>
        <dbReference type="Proteomes" id="UP001178281"/>
    </source>
</evidence>
<feature type="transmembrane region" description="Helical" evidence="1">
    <location>
        <begin position="76"/>
        <end position="95"/>
    </location>
</feature>
<reference evidence="3" key="1">
    <citation type="submission" date="2023-08" db="EMBL/GenBank/DDBJ databases">
        <title>The draft genome of Tsukamurella strandjordii strain 050030.</title>
        <authorList>
            <person name="Zhao F."/>
            <person name="Feng Y."/>
            <person name="Zong Z."/>
        </authorList>
    </citation>
    <scope>NUCLEOTIDE SEQUENCE</scope>
    <source>
        <strain evidence="3">050030</strain>
    </source>
</reference>
<gene>
    <name evidence="3" type="ORF">Q7X28_18060</name>
</gene>
<dbReference type="EMBL" id="JAUTIX010000007">
    <property type="protein sequence ID" value="MDP0399827.1"/>
    <property type="molecule type" value="Genomic_DNA"/>
</dbReference>
<keyword evidence="1" id="KW-1133">Transmembrane helix</keyword>
<keyword evidence="4" id="KW-1185">Reference proteome</keyword>
<feature type="transmembrane region" description="Helical" evidence="1">
    <location>
        <begin position="107"/>
        <end position="129"/>
    </location>
</feature>
<feature type="transmembrane region" description="Helical" evidence="1">
    <location>
        <begin position="185"/>
        <end position="205"/>
    </location>
</feature>
<accession>A0AA90NC68</accession>
<protein>
    <recommendedName>
        <fullName evidence="2">DUF6545 domain-containing protein</fullName>
    </recommendedName>
</protein>
<dbReference type="NCBIfam" id="NF042915">
    <property type="entry name" value="MAB_1171c_fam"/>
    <property type="match status" value="1"/>
</dbReference>
<evidence type="ECO:0000256" key="1">
    <source>
        <dbReference type="SAM" id="Phobius"/>
    </source>
</evidence>
<organism evidence="3 4">
    <name type="scientific">Tsukamurella strandjordii</name>
    <dbReference type="NCBI Taxonomy" id="147577"/>
    <lineage>
        <taxon>Bacteria</taxon>
        <taxon>Bacillati</taxon>
        <taxon>Actinomycetota</taxon>
        <taxon>Actinomycetes</taxon>
        <taxon>Mycobacteriales</taxon>
        <taxon>Tsukamurellaceae</taxon>
        <taxon>Tsukamurella</taxon>
    </lineage>
</organism>
<feature type="transmembrane region" description="Helical" evidence="1">
    <location>
        <begin position="45"/>
        <end position="64"/>
    </location>
</feature>